<feature type="region of interest" description="Disordered" evidence="1">
    <location>
        <begin position="32"/>
        <end position="70"/>
    </location>
</feature>
<accession>A0A652YUT3</accession>
<gene>
    <name evidence="2" type="ORF">FNL38_102986</name>
</gene>
<evidence type="ECO:0000313" key="2">
    <source>
        <dbReference type="EMBL" id="TYQ06842.1"/>
    </source>
</evidence>
<organism evidence="2">
    <name type="scientific">Nocardia globerula</name>
    <dbReference type="NCBI Taxonomy" id="1818"/>
    <lineage>
        <taxon>Bacteria</taxon>
        <taxon>Bacillati</taxon>
        <taxon>Actinomycetota</taxon>
        <taxon>Actinomycetes</taxon>
        <taxon>Mycobacteriales</taxon>
        <taxon>Nocardiaceae</taxon>
        <taxon>Nocardia</taxon>
    </lineage>
</organism>
<dbReference type="EMBL" id="VNIQ01000002">
    <property type="protein sequence ID" value="TYQ06842.1"/>
    <property type="molecule type" value="Genomic_DNA"/>
</dbReference>
<name>A0A652YUT3_NOCGL</name>
<reference evidence="2" key="1">
    <citation type="submission" date="2019-07" db="EMBL/GenBank/DDBJ databases">
        <title>Genomic Encyclopedia of Type Strains, Phase IV (KMG-IV): sequencing the most valuable type-strain genomes for metagenomic binning, comparative biology and taxonomic classification.</title>
        <authorList>
            <person name="Goeker M."/>
        </authorList>
    </citation>
    <scope>NUCLEOTIDE SEQUENCE</scope>
    <source>
        <strain evidence="2">DSM 44596</strain>
    </source>
</reference>
<protein>
    <submittedName>
        <fullName evidence="2">Uncharacterized protein</fullName>
    </submittedName>
</protein>
<proteinExistence type="predicted"/>
<dbReference type="AlphaFoldDB" id="A0A652YUT3"/>
<sequence>MPEWSTRIHPKLFHNRKLATRLALPVIDWRNPCEGSVSHPEGRSLRPGMSPPAEPDKGGTAGGHSNAFAQ</sequence>
<comment type="caution">
    <text evidence="2">The sequence shown here is derived from an EMBL/GenBank/DDBJ whole genome shotgun (WGS) entry which is preliminary data.</text>
</comment>
<evidence type="ECO:0000256" key="1">
    <source>
        <dbReference type="SAM" id="MobiDB-lite"/>
    </source>
</evidence>